<dbReference type="GO" id="GO:0005694">
    <property type="term" value="C:chromosome"/>
    <property type="evidence" value="ECO:0007669"/>
    <property type="project" value="TreeGrafter"/>
</dbReference>
<dbReference type="Proteomes" id="UP000255129">
    <property type="component" value="Unassembled WGS sequence"/>
</dbReference>
<dbReference type="InterPro" id="IPR050336">
    <property type="entry name" value="Chromosome_partition/occlusion"/>
</dbReference>
<dbReference type="PANTHER" id="PTHR33375:SF1">
    <property type="entry name" value="CHROMOSOME-PARTITIONING PROTEIN PARB-RELATED"/>
    <property type="match status" value="1"/>
</dbReference>
<accession>A0A379FYG4</accession>
<dbReference type="GO" id="GO:0045881">
    <property type="term" value="P:positive regulation of sporulation resulting in formation of a cellular spore"/>
    <property type="evidence" value="ECO:0007669"/>
    <property type="project" value="TreeGrafter"/>
</dbReference>
<evidence type="ECO:0000313" key="1">
    <source>
        <dbReference type="EMBL" id="SUC33711.1"/>
    </source>
</evidence>
<dbReference type="EMBL" id="UGUA01000001">
    <property type="protein sequence ID" value="SUC33711.1"/>
    <property type="molecule type" value="Genomic_DNA"/>
</dbReference>
<protein>
    <submittedName>
        <fullName evidence="1">ParB/RepB/Spo0J family partition protein</fullName>
    </submittedName>
</protein>
<reference evidence="1 2" key="1">
    <citation type="submission" date="2018-06" db="EMBL/GenBank/DDBJ databases">
        <authorList>
            <consortium name="Pathogen Informatics"/>
            <person name="Doyle S."/>
        </authorList>
    </citation>
    <scope>NUCLEOTIDE SEQUENCE [LARGE SCALE GENOMIC DNA]</scope>
    <source>
        <strain evidence="1 2">NCTC12026</strain>
    </source>
</reference>
<dbReference type="PANTHER" id="PTHR33375">
    <property type="entry name" value="CHROMOSOME-PARTITIONING PROTEIN PARB-RELATED"/>
    <property type="match status" value="1"/>
</dbReference>
<dbReference type="GeneID" id="89492323"/>
<dbReference type="Gene3D" id="1.10.10.2830">
    <property type="match status" value="1"/>
</dbReference>
<gene>
    <name evidence="1" type="ORF">NCTC12026_00032</name>
</gene>
<proteinExistence type="predicted"/>
<name>A0A379FYG4_9GAMM</name>
<dbReference type="AlphaFoldDB" id="A0A379FYG4"/>
<dbReference type="RefSeq" id="WP_011039784.1">
    <property type="nucleotide sequence ID" value="NZ_UGUA01000001.1"/>
</dbReference>
<sequence>MIEYEFHETANAFPYISGDSFESLKEDIRINGILEPIFLYEGKIIDGRNRYRIAKELNLEDVPFQNYEGDNPVGFVQSMNLHRRQLSPSQKAAAAAFLADFRQGKHDDEEEYQTQDAIAKMLGISKRMVVEATSLKKNGDTDLIERVRTGEISLHNATAIARLNPEDQKSIVGEGSQRAKEVAKKIKAMTKGKGRKKKDDPERIIDIADVDAFSLPEKNISTSAFEPESIEMEIDDPAPESAPVKVRKPRGKKIAIEEASDFGHSLIDAIIVLGATAEDADGGNNVIQAALSDEQLSLFADSYNAVELRALLTAGLRELEKLVK</sequence>
<dbReference type="Gene3D" id="3.90.1530.10">
    <property type="entry name" value="Conserved hypothetical protein from pyrococcus furiosus pfu- 392566-001, ParB domain"/>
    <property type="match status" value="1"/>
</dbReference>
<dbReference type="SUPFAM" id="SSF110849">
    <property type="entry name" value="ParB/Sulfiredoxin"/>
    <property type="match status" value="1"/>
</dbReference>
<dbReference type="GO" id="GO:0007059">
    <property type="term" value="P:chromosome segregation"/>
    <property type="evidence" value="ECO:0007669"/>
    <property type="project" value="TreeGrafter"/>
</dbReference>
<evidence type="ECO:0000313" key="2">
    <source>
        <dbReference type="Proteomes" id="UP000255129"/>
    </source>
</evidence>
<dbReference type="OrthoDB" id="9800596at2"/>
<organism evidence="1 2">
    <name type="scientific">Providencia rustigianii</name>
    <dbReference type="NCBI Taxonomy" id="158850"/>
    <lineage>
        <taxon>Bacteria</taxon>
        <taxon>Pseudomonadati</taxon>
        <taxon>Pseudomonadota</taxon>
        <taxon>Gammaproteobacteria</taxon>
        <taxon>Enterobacterales</taxon>
        <taxon>Morganellaceae</taxon>
        <taxon>Providencia</taxon>
    </lineage>
</organism>
<dbReference type="InterPro" id="IPR036086">
    <property type="entry name" value="ParB/Sulfiredoxin_sf"/>
</dbReference>